<feature type="region of interest" description="Disordered" evidence="1">
    <location>
        <begin position="190"/>
        <end position="372"/>
    </location>
</feature>
<comment type="caution">
    <text evidence="3">The sequence shown here is derived from an EMBL/GenBank/DDBJ whole genome shotgun (WGS) entry which is preliminary data.</text>
</comment>
<keyword evidence="2" id="KW-0472">Membrane</keyword>
<feature type="compositionally biased region" description="Pro residues" evidence="1">
    <location>
        <begin position="150"/>
        <end position="166"/>
    </location>
</feature>
<dbReference type="AlphaFoldDB" id="A0A1Y2B8R5"/>
<feature type="compositionally biased region" description="Basic and acidic residues" evidence="1">
    <location>
        <begin position="361"/>
        <end position="372"/>
    </location>
</feature>
<dbReference type="OrthoDB" id="2575053at2759"/>
<organism evidence="3 4">
    <name type="scientific">Naematelia encephala</name>
    <dbReference type="NCBI Taxonomy" id="71784"/>
    <lineage>
        <taxon>Eukaryota</taxon>
        <taxon>Fungi</taxon>
        <taxon>Dikarya</taxon>
        <taxon>Basidiomycota</taxon>
        <taxon>Agaricomycotina</taxon>
        <taxon>Tremellomycetes</taxon>
        <taxon>Tremellales</taxon>
        <taxon>Naemateliaceae</taxon>
        <taxon>Naematelia</taxon>
    </lineage>
</organism>
<dbReference type="EMBL" id="MCFC01000016">
    <property type="protein sequence ID" value="ORY31241.1"/>
    <property type="molecule type" value="Genomic_DNA"/>
</dbReference>
<protein>
    <submittedName>
        <fullName evidence="3">Uncharacterized protein</fullName>
    </submittedName>
</protein>
<feature type="region of interest" description="Disordered" evidence="1">
    <location>
        <begin position="1"/>
        <end position="28"/>
    </location>
</feature>
<name>A0A1Y2B8R5_9TREE</name>
<dbReference type="Proteomes" id="UP000193986">
    <property type="component" value="Unassembled WGS sequence"/>
</dbReference>
<feature type="transmembrane region" description="Helical" evidence="2">
    <location>
        <begin position="76"/>
        <end position="98"/>
    </location>
</feature>
<gene>
    <name evidence="3" type="ORF">BCR39DRAFT_558269</name>
</gene>
<feature type="compositionally biased region" description="Basic and acidic residues" evidence="1">
    <location>
        <begin position="320"/>
        <end position="330"/>
    </location>
</feature>
<feature type="region of interest" description="Disordered" evidence="1">
    <location>
        <begin position="109"/>
        <end position="170"/>
    </location>
</feature>
<dbReference type="InParanoid" id="A0A1Y2B8R5"/>
<feature type="compositionally biased region" description="Low complexity" evidence="1">
    <location>
        <begin position="129"/>
        <end position="139"/>
    </location>
</feature>
<keyword evidence="2" id="KW-1133">Transmembrane helix</keyword>
<evidence type="ECO:0000313" key="3">
    <source>
        <dbReference type="EMBL" id="ORY31241.1"/>
    </source>
</evidence>
<accession>A0A1Y2B8R5</accession>
<evidence type="ECO:0000256" key="2">
    <source>
        <dbReference type="SAM" id="Phobius"/>
    </source>
</evidence>
<sequence length="372" mass="39789">MPPSPNQQALPPTITPLPPLPASLYPTIPTTTTAGQHDLIPRQSIVTVSVYASSDSTSTSAASTSSSSGSSFPVKVAVPALIGGMALALIGFGLFLWLSKRRRIRRKEQWESLQRRQKKRAGTNTTRPSMSSSRSASNSKPTIMEKEHAPPVPPVPVLQKHQPPPQQEKSQYANNNYQVQAPIESVPAPVLAPAIPPTEPAPKAEYTKPPSKPRKAATRMAVAESAAATASADPVARYQPKKPSPLAVPGTPQPGTPGSPGYHLSPEEIAALASEQQQRLSVGGVSNKGRAVSGEWGVALGSPTHDDSFSQQQQQGGYEYMRDPYLDPRAKSGVYTEDPYAAYHGGDDEEDDDGYGQSQMDYHDAAKRGNWV</sequence>
<evidence type="ECO:0000313" key="4">
    <source>
        <dbReference type="Proteomes" id="UP000193986"/>
    </source>
</evidence>
<reference evidence="3 4" key="1">
    <citation type="submission" date="2016-07" db="EMBL/GenBank/DDBJ databases">
        <title>Pervasive Adenine N6-methylation of Active Genes in Fungi.</title>
        <authorList>
            <consortium name="DOE Joint Genome Institute"/>
            <person name="Mondo S.J."/>
            <person name="Dannebaum R.O."/>
            <person name="Kuo R.C."/>
            <person name="Labutti K."/>
            <person name="Haridas S."/>
            <person name="Kuo A."/>
            <person name="Salamov A."/>
            <person name="Ahrendt S.R."/>
            <person name="Lipzen A."/>
            <person name="Sullivan W."/>
            <person name="Andreopoulos W.B."/>
            <person name="Clum A."/>
            <person name="Lindquist E."/>
            <person name="Daum C."/>
            <person name="Ramamoorthy G.K."/>
            <person name="Gryganskyi A."/>
            <person name="Culley D."/>
            <person name="Magnuson J.K."/>
            <person name="James T.Y."/>
            <person name="O'Malley M.A."/>
            <person name="Stajich J.E."/>
            <person name="Spatafora J.W."/>
            <person name="Visel A."/>
            <person name="Grigoriev I.V."/>
        </authorList>
    </citation>
    <scope>NUCLEOTIDE SEQUENCE [LARGE SCALE GENOMIC DNA]</scope>
    <source>
        <strain evidence="3 4">68-887.2</strain>
    </source>
</reference>
<evidence type="ECO:0000256" key="1">
    <source>
        <dbReference type="SAM" id="MobiDB-lite"/>
    </source>
</evidence>
<keyword evidence="2" id="KW-0812">Transmembrane</keyword>
<proteinExistence type="predicted"/>
<keyword evidence="4" id="KW-1185">Reference proteome</keyword>
<feature type="compositionally biased region" description="Low complexity" evidence="1">
    <location>
        <begin position="218"/>
        <end position="237"/>
    </location>
</feature>